<evidence type="ECO:0000313" key="11">
    <source>
        <dbReference type="EMBL" id="KIU20025.1"/>
    </source>
</evidence>
<dbReference type="Proteomes" id="UP000032287">
    <property type="component" value="Unassembled WGS sequence"/>
</dbReference>
<evidence type="ECO:0000256" key="8">
    <source>
        <dbReference type="ARBA" id="ARBA00049244"/>
    </source>
</evidence>
<dbReference type="InterPro" id="IPR010372">
    <property type="entry name" value="DNA_pol3_delta_N"/>
</dbReference>
<gene>
    <name evidence="11" type="ORF">QX99_01471</name>
</gene>
<keyword evidence="12" id="KW-1185">Reference proteome</keyword>
<comment type="similarity">
    <text evidence="7">Belongs to the DNA polymerase HolA subunit family.</text>
</comment>
<evidence type="ECO:0000256" key="6">
    <source>
        <dbReference type="ARBA" id="ARBA00022932"/>
    </source>
</evidence>
<sequence>MALTLRDVQQDVAKQTLKPIYLIQGTDQYLLDQVRAAFVSLIPDEDRTLNLAQFDMRETPLGVAVDDARSVPFFGDRRVVMIDDAYFLTGENPRTKVEHHVEDLIAYAEHPEPQTVLVIFAPYEKLDSRKKVVKLLKEQAAYLAFGDLTEKDVRSMITDKLRQNGFEISGPAIQLLVRLTNMSLTQIMSELDKLMLYAYDTKQIDEQAVDALVTRTLSENIFDLINALLNRKLTRAVELYHELIEGGEAPLRLHAAILGQFRLLLQVKSATQSEAGTAKMLKVNPYRVKLARQTVRRFSYPALAKAYLGLVGMEEQLKSTAREPELLFELFVLRYQADIA</sequence>
<dbReference type="AlphaFoldDB" id="A0A0D1LHU8"/>
<keyword evidence="6" id="KW-0239">DNA-directed DNA polymerase</keyword>
<dbReference type="PATRIC" id="fig|137591.25.peg.1440"/>
<feature type="domain" description="DNA polymerase III delta subunit-like C-terminal" evidence="10">
    <location>
        <begin position="219"/>
        <end position="335"/>
    </location>
</feature>
<name>A0A0D1LHU8_9LACO</name>
<evidence type="ECO:0000256" key="3">
    <source>
        <dbReference type="ARBA" id="ARBA00022679"/>
    </source>
</evidence>
<dbReference type="NCBIfam" id="TIGR01128">
    <property type="entry name" value="holA"/>
    <property type="match status" value="1"/>
</dbReference>
<dbReference type="Gene3D" id="1.20.272.10">
    <property type="match status" value="1"/>
</dbReference>
<dbReference type="PANTHER" id="PTHR34388:SF1">
    <property type="entry name" value="DNA POLYMERASE III SUBUNIT DELTA"/>
    <property type="match status" value="1"/>
</dbReference>
<evidence type="ECO:0000256" key="2">
    <source>
        <dbReference type="ARBA" id="ARBA00017703"/>
    </source>
</evidence>
<evidence type="ECO:0000259" key="10">
    <source>
        <dbReference type="Pfam" id="PF21694"/>
    </source>
</evidence>
<dbReference type="GO" id="GO:0003887">
    <property type="term" value="F:DNA-directed DNA polymerase activity"/>
    <property type="evidence" value="ECO:0007669"/>
    <property type="project" value="UniProtKB-KW"/>
</dbReference>
<evidence type="ECO:0000256" key="7">
    <source>
        <dbReference type="ARBA" id="ARBA00034754"/>
    </source>
</evidence>
<dbReference type="RefSeq" id="WP_043711651.1">
    <property type="nucleotide sequence ID" value="NZ_JALOCT010000014.1"/>
</dbReference>
<dbReference type="EMBL" id="JWHU01000028">
    <property type="protein sequence ID" value="KIU20025.1"/>
    <property type="molecule type" value="Genomic_DNA"/>
</dbReference>
<keyword evidence="5" id="KW-0235">DNA replication</keyword>
<dbReference type="STRING" id="137591.AO080_07035"/>
<dbReference type="InterPro" id="IPR027417">
    <property type="entry name" value="P-loop_NTPase"/>
</dbReference>
<dbReference type="SUPFAM" id="SSF48019">
    <property type="entry name" value="post-AAA+ oligomerization domain-like"/>
    <property type="match status" value="1"/>
</dbReference>
<protein>
    <recommendedName>
        <fullName evidence="2">DNA polymerase III subunit delta</fullName>
        <ecNumber evidence="1">2.7.7.7</ecNumber>
    </recommendedName>
</protein>
<feature type="domain" description="DNA polymerase III delta N-terminal" evidence="9">
    <location>
        <begin position="21"/>
        <end position="143"/>
    </location>
</feature>
<proteinExistence type="inferred from homology"/>
<comment type="catalytic activity">
    <reaction evidence="8">
        <text>DNA(n) + a 2'-deoxyribonucleoside 5'-triphosphate = DNA(n+1) + diphosphate</text>
        <dbReference type="Rhea" id="RHEA:22508"/>
        <dbReference type="Rhea" id="RHEA-COMP:17339"/>
        <dbReference type="Rhea" id="RHEA-COMP:17340"/>
        <dbReference type="ChEBI" id="CHEBI:33019"/>
        <dbReference type="ChEBI" id="CHEBI:61560"/>
        <dbReference type="ChEBI" id="CHEBI:173112"/>
        <dbReference type="EC" id="2.7.7.7"/>
    </reaction>
</comment>
<accession>A0A0D1LHU8</accession>
<keyword evidence="3" id="KW-0808">Transferase</keyword>
<dbReference type="PANTHER" id="PTHR34388">
    <property type="entry name" value="DNA POLYMERASE III SUBUNIT DELTA"/>
    <property type="match status" value="1"/>
</dbReference>
<dbReference type="GO" id="GO:0006261">
    <property type="term" value="P:DNA-templated DNA replication"/>
    <property type="evidence" value="ECO:0007669"/>
    <property type="project" value="TreeGrafter"/>
</dbReference>
<dbReference type="Gene3D" id="1.10.8.60">
    <property type="match status" value="1"/>
</dbReference>
<dbReference type="GO" id="GO:0009360">
    <property type="term" value="C:DNA polymerase III complex"/>
    <property type="evidence" value="ECO:0007669"/>
    <property type="project" value="InterPro"/>
</dbReference>
<evidence type="ECO:0000256" key="4">
    <source>
        <dbReference type="ARBA" id="ARBA00022695"/>
    </source>
</evidence>
<evidence type="ECO:0000256" key="5">
    <source>
        <dbReference type="ARBA" id="ARBA00022705"/>
    </source>
</evidence>
<dbReference type="Gene3D" id="3.40.50.300">
    <property type="entry name" value="P-loop containing nucleotide triphosphate hydrolases"/>
    <property type="match status" value="1"/>
</dbReference>
<organism evidence="11 12">
    <name type="scientific">Weissella cibaria</name>
    <dbReference type="NCBI Taxonomy" id="137591"/>
    <lineage>
        <taxon>Bacteria</taxon>
        <taxon>Bacillati</taxon>
        <taxon>Bacillota</taxon>
        <taxon>Bacilli</taxon>
        <taxon>Lactobacillales</taxon>
        <taxon>Lactobacillaceae</taxon>
        <taxon>Weissella</taxon>
    </lineage>
</organism>
<dbReference type="eggNOG" id="COG1466">
    <property type="taxonomic scope" value="Bacteria"/>
</dbReference>
<comment type="caution">
    <text evidence="11">The sequence shown here is derived from an EMBL/GenBank/DDBJ whole genome shotgun (WGS) entry which is preliminary data.</text>
</comment>
<reference evidence="11 12" key="1">
    <citation type="journal article" date="2015" name="Microbiology (Mosc.)">
        <title>Genomics of the Weissella cibaria species with an examination of its metabolic traits.</title>
        <authorList>
            <person name="Lynch K.M."/>
            <person name="Lucid A."/>
            <person name="Arendt E.K."/>
            <person name="Sleator R.D."/>
            <person name="Lucey B."/>
            <person name="Coffey A."/>
        </authorList>
    </citation>
    <scope>NUCLEOTIDE SEQUENCE [LARGE SCALE GENOMIC DNA]</scope>
    <source>
        <strain evidence="11 12">MG1</strain>
    </source>
</reference>
<dbReference type="SUPFAM" id="SSF52540">
    <property type="entry name" value="P-loop containing nucleoside triphosphate hydrolases"/>
    <property type="match status" value="1"/>
</dbReference>
<dbReference type="Pfam" id="PF21694">
    <property type="entry name" value="DNA_pol3_delta_C"/>
    <property type="match status" value="1"/>
</dbReference>
<evidence type="ECO:0000313" key="12">
    <source>
        <dbReference type="Proteomes" id="UP000032287"/>
    </source>
</evidence>
<dbReference type="Pfam" id="PF06144">
    <property type="entry name" value="DNA_pol3_delta"/>
    <property type="match status" value="1"/>
</dbReference>
<dbReference type="InterPro" id="IPR005790">
    <property type="entry name" value="DNA_polIII_delta"/>
</dbReference>
<dbReference type="EC" id="2.7.7.7" evidence="1"/>
<keyword evidence="4" id="KW-0548">Nucleotidyltransferase</keyword>
<dbReference type="InterPro" id="IPR008921">
    <property type="entry name" value="DNA_pol3_clamp-load_cplx_C"/>
</dbReference>
<dbReference type="GO" id="GO:0003677">
    <property type="term" value="F:DNA binding"/>
    <property type="evidence" value="ECO:0007669"/>
    <property type="project" value="InterPro"/>
</dbReference>
<dbReference type="InterPro" id="IPR048466">
    <property type="entry name" value="DNA_pol3_delta-like_C"/>
</dbReference>
<evidence type="ECO:0000256" key="1">
    <source>
        <dbReference type="ARBA" id="ARBA00012417"/>
    </source>
</evidence>
<evidence type="ECO:0000259" key="9">
    <source>
        <dbReference type="Pfam" id="PF06144"/>
    </source>
</evidence>